<evidence type="ECO:0000256" key="1">
    <source>
        <dbReference type="SAM" id="MobiDB-lite"/>
    </source>
</evidence>
<name>A0ABD0VRG1_DENTH</name>
<organism evidence="2 3">
    <name type="scientific">Dendrobium thyrsiflorum</name>
    <name type="common">Pinecone-like raceme dendrobium</name>
    <name type="synonym">Orchid</name>
    <dbReference type="NCBI Taxonomy" id="117978"/>
    <lineage>
        <taxon>Eukaryota</taxon>
        <taxon>Viridiplantae</taxon>
        <taxon>Streptophyta</taxon>
        <taxon>Embryophyta</taxon>
        <taxon>Tracheophyta</taxon>
        <taxon>Spermatophyta</taxon>
        <taxon>Magnoliopsida</taxon>
        <taxon>Liliopsida</taxon>
        <taxon>Asparagales</taxon>
        <taxon>Orchidaceae</taxon>
        <taxon>Epidendroideae</taxon>
        <taxon>Malaxideae</taxon>
        <taxon>Dendrobiinae</taxon>
        <taxon>Dendrobium</taxon>
    </lineage>
</organism>
<dbReference type="PANTHER" id="PTHR31286:SF180">
    <property type="entry name" value="OS10G0362600 PROTEIN"/>
    <property type="match status" value="1"/>
</dbReference>
<accession>A0ABD0VRG1</accession>
<dbReference type="EMBL" id="JANQDX010000002">
    <property type="protein sequence ID" value="KAL0927645.1"/>
    <property type="molecule type" value="Genomic_DNA"/>
</dbReference>
<evidence type="ECO:0000313" key="2">
    <source>
        <dbReference type="EMBL" id="KAL0927645.1"/>
    </source>
</evidence>
<reference evidence="2 3" key="1">
    <citation type="journal article" date="2024" name="Plant Biotechnol. J.">
        <title>Dendrobium thyrsiflorum genome and its molecular insights into genes involved in important horticultural traits.</title>
        <authorList>
            <person name="Chen B."/>
            <person name="Wang J.Y."/>
            <person name="Zheng P.J."/>
            <person name="Li K.L."/>
            <person name="Liang Y.M."/>
            <person name="Chen X.F."/>
            <person name="Zhang C."/>
            <person name="Zhao X."/>
            <person name="He X."/>
            <person name="Zhang G.Q."/>
            <person name="Liu Z.J."/>
            <person name="Xu Q."/>
        </authorList>
    </citation>
    <scope>NUCLEOTIDE SEQUENCE [LARGE SCALE GENOMIC DNA]</scope>
    <source>
        <strain evidence="2">GZMU011</strain>
    </source>
</reference>
<dbReference type="InterPro" id="IPR040256">
    <property type="entry name" value="At4g02000-like"/>
</dbReference>
<comment type="caution">
    <text evidence="2">The sequence shown here is derived from an EMBL/GenBank/DDBJ whole genome shotgun (WGS) entry which is preliminary data.</text>
</comment>
<proteinExistence type="predicted"/>
<evidence type="ECO:0008006" key="4">
    <source>
        <dbReference type="Google" id="ProtNLM"/>
    </source>
</evidence>
<dbReference type="PANTHER" id="PTHR31286">
    <property type="entry name" value="GLYCINE-RICH CELL WALL STRUCTURAL PROTEIN 1.8-LIKE"/>
    <property type="match status" value="1"/>
</dbReference>
<dbReference type="Proteomes" id="UP001552299">
    <property type="component" value="Unassembled WGS sequence"/>
</dbReference>
<feature type="region of interest" description="Disordered" evidence="1">
    <location>
        <begin position="473"/>
        <end position="503"/>
    </location>
</feature>
<protein>
    <recommendedName>
        <fullName evidence="4">DUF4283 domain-containing protein</fullName>
    </recommendedName>
</protein>
<dbReference type="AlphaFoldDB" id="A0ABD0VRG1"/>
<gene>
    <name evidence="2" type="ORF">M5K25_001840</name>
</gene>
<evidence type="ECO:0000313" key="3">
    <source>
        <dbReference type="Proteomes" id="UP001552299"/>
    </source>
</evidence>
<keyword evidence="3" id="KW-1185">Reference proteome</keyword>
<sequence length="503" mass="55095">MAGSDRKPPPTVIPPACSLGSSVNRKFEGFRKSYSSSPLVIRDNPDYFKPSVKVSSSVKGKSVLVDDSGSAPASSNNSKIKISFREDFLDKEASTSAGHVLKVSRFFSTSFGIKNSGLEEVWIHLPQLPLNCWNEFNIAQIASRVGIPLFLYGNMFNWWRREFARICVRVNLDAQLPTGIWIEGAQVRFFQRIEYEKISSFCFSSGKIGHSHLTCKMTKGVQHSGSPLNQINGAKHIAKEVTDVLKESVLTENKGSEDANSYGPWIHVNCRRKNFNLTNKCRPSYQSRKPLPGVMASSSGHFHTISKANALEEISLKEESEKREEAVSIAEGKIISFSTEVQDVTEVVGIYPRVIAAPVSGLTDEHIVYVSEPRLSVQNVVPDGEVKGLNSKRNCCPSCEYAGGMGRNKELVQGDVIGLRNVCVSSVTDYEAQKIILSGQDYGINGNGKSQYGGGTLGSSEAGKQKLKLSKELKLLGPIKESQRKRKGDGGIERPGASSPFHS</sequence>